<dbReference type="Proteomes" id="UP001057375">
    <property type="component" value="Unassembled WGS sequence"/>
</dbReference>
<proteinExistence type="predicted"/>
<sequence>MGSYLSTLFDSSDDIQRISFLKNASANPPPISLDDPLNIAIDDTRAYGKLGDYVRLLSEVRDRFLKDRSSIEFSYLFLPFEHCCDVACIYICVDILLAPSELLITFVQDNGNRVSRTCTISKVHHRFEWHRIHFPVKRAIQCEFELTKRYPIPFIYGVRFIASVHK</sequence>
<organism evidence="1 2">
    <name type="scientific">Aduncisulcus paluster</name>
    <dbReference type="NCBI Taxonomy" id="2918883"/>
    <lineage>
        <taxon>Eukaryota</taxon>
        <taxon>Metamonada</taxon>
        <taxon>Carpediemonas-like organisms</taxon>
        <taxon>Aduncisulcus</taxon>
    </lineage>
</organism>
<accession>A0ABQ5JY72</accession>
<dbReference type="EMBL" id="BQXS01012380">
    <property type="protein sequence ID" value="GKT22195.1"/>
    <property type="molecule type" value="Genomic_DNA"/>
</dbReference>
<reference evidence="1" key="1">
    <citation type="submission" date="2022-03" db="EMBL/GenBank/DDBJ databases">
        <title>Draft genome sequence of Aduncisulcus paluster, a free-living microaerophilic Fornicata.</title>
        <authorList>
            <person name="Yuyama I."/>
            <person name="Kume K."/>
            <person name="Tamura T."/>
            <person name="Inagaki Y."/>
            <person name="Hashimoto T."/>
        </authorList>
    </citation>
    <scope>NUCLEOTIDE SEQUENCE</scope>
    <source>
        <strain evidence="1">NY0171</strain>
    </source>
</reference>
<evidence type="ECO:0000313" key="1">
    <source>
        <dbReference type="EMBL" id="GKT22195.1"/>
    </source>
</evidence>
<keyword evidence="2" id="KW-1185">Reference proteome</keyword>
<gene>
    <name evidence="1" type="ORF">ADUPG1_012071</name>
</gene>
<name>A0ABQ5JY72_9EUKA</name>
<comment type="caution">
    <text evidence="1">The sequence shown here is derived from an EMBL/GenBank/DDBJ whole genome shotgun (WGS) entry which is preliminary data.</text>
</comment>
<evidence type="ECO:0000313" key="2">
    <source>
        <dbReference type="Proteomes" id="UP001057375"/>
    </source>
</evidence>
<protein>
    <submittedName>
        <fullName evidence="1">Uncharacterized protein</fullName>
    </submittedName>
</protein>